<dbReference type="InterPro" id="IPR004090">
    <property type="entry name" value="Chemotax_Me-accpt_rcpt"/>
</dbReference>
<feature type="compositionally biased region" description="Basic residues" evidence="2">
    <location>
        <begin position="360"/>
        <end position="375"/>
    </location>
</feature>
<feature type="region of interest" description="Disordered" evidence="2">
    <location>
        <begin position="395"/>
        <end position="470"/>
    </location>
</feature>
<protein>
    <submittedName>
        <fullName evidence="4">Methyl-accepting chemotaxis protein</fullName>
    </submittedName>
</protein>
<feature type="domain" description="Methyl-accepting transducer" evidence="3">
    <location>
        <begin position="155"/>
        <end position="300"/>
    </location>
</feature>
<evidence type="ECO:0000313" key="4">
    <source>
        <dbReference type="EMBL" id="MFC3671426.1"/>
    </source>
</evidence>
<evidence type="ECO:0000256" key="1">
    <source>
        <dbReference type="PROSITE-ProRule" id="PRU00284"/>
    </source>
</evidence>
<organism evidence="4 5">
    <name type="scientific">Novosphingobium pokkalii</name>
    <dbReference type="NCBI Taxonomy" id="1770194"/>
    <lineage>
        <taxon>Bacteria</taxon>
        <taxon>Pseudomonadati</taxon>
        <taxon>Pseudomonadota</taxon>
        <taxon>Alphaproteobacteria</taxon>
        <taxon>Sphingomonadales</taxon>
        <taxon>Sphingomonadaceae</taxon>
        <taxon>Novosphingobium</taxon>
    </lineage>
</organism>
<dbReference type="Proteomes" id="UP001595683">
    <property type="component" value="Unassembled WGS sequence"/>
</dbReference>
<keyword evidence="1" id="KW-0807">Transducer</keyword>
<reference evidence="5" key="1">
    <citation type="journal article" date="2019" name="Int. J. Syst. Evol. Microbiol.">
        <title>The Global Catalogue of Microorganisms (GCM) 10K type strain sequencing project: providing services to taxonomists for standard genome sequencing and annotation.</title>
        <authorList>
            <consortium name="The Broad Institute Genomics Platform"/>
            <consortium name="The Broad Institute Genome Sequencing Center for Infectious Disease"/>
            <person name="Wu L."/>
            <person name="Ma J."/>
        </authorList>
    </citation>
    <scope>NUCLEOTIDE SEQUENCE [LARGE SCALE GENOMIC DNA]</scope>
    <source>
        <strain evidence="5">KCTC 42224</strain>
    </source>
</reference>
<feature type="region of interest" description="Disordered" evidence="2">
    <location>
        <begin position="354"/>
        <end position="375"/>
    </location>
</feature>
<evidence type="ECO:0000259" key="3">
    <source>
        <dbReference type="PROSITE" id="PS50111"/>
    </source>
</evidence>
<name>A0ABV7V224_9SPHN</name>
<dbReference type="SUPFAM" id="SSF58104">
    <property type="entry name" value="Methyl-accepting chemotaxis protein (MCP) signaling domain"/>
    <property type="match status" value="1"/>
</dbReference>
<dbReference type="InterPro" id="IPR004089">
    <property type="entry name" value="MCPsignal_dom"/>
</dbReference>
<proteinExistence type="predicted"/>
<dbReference type="PROSITE" id="PS50111">
    <property type="entry name" value="CHEMOTAXIS_TRANSDUC_2"/>
    <property type="match status" value="1"/>
</dbReference>
<sequence length="470" mass="49598">MGAGLATLLLGAAALALVALWRGWQPRAPEREPSGVTGPEPEPVADTGGLAFLSDPFAIPPPVLADMQAVQPFVDTLCGQIEGIQADVADGVVNVVRRVESISTLSAGQRDRIFASLAGAQAMREAVAMPGEIVARLGHMLAERDRRIAENFAGLQALAGEFQALRDTVDVISQVADKAFFLAINASVEAHHQGRAGLAFGLIATEMRSLASQTADGARQVGQSIHTFSDRMHAQIAAAMPGAAGKADGAGGGAGEMGALLAELGTAQERALEAAAQLDTAMQTLDTGHAEIVRSLSDILGNLQFQDVMRQRLEQIFGALRELEDLIAQSTSGAPPTRSLLDVLEQQRALCHGKPAPGAWRHRQRQCPGRRGRRGARCQDRAVLSACLGYPAAPDVLPRPSPPPGLPQGTIVGRPGGGEGRGRTENAPGAFSNNASERKNPLWPSHLHKAWLREGRTPGQAGPWQERFAR</sequence>
<gene>
    <name evidence="4" type="ORF">ACFOOT_08310</name>
</gene>
<dbReference type="RefSeq" id="WP_379541009.1">
    <property type="nucleotide sequence ID" value="NZ_JBHRYE010000012.1"/>
</dbReference>
<evidence type="ECO:0000256" key="2">
    <source>
        <dbReference type="SAM" id="MobiDB-lite"/>
    </source>
</evidence>
<keyword evidence="5" id="KW-1185">Reference proteome</keyword>
<dbReference type="PRINTS" id="PR00260">
    <property type="entry name" value="CHEMTRNSDUCR"/>
</dbReference>
<dbReference type="Gene3D" id="1.10.287.950">
    <property type="entry name" value="Methyl-accepting chemotaxis protein"/>
    <property type="match status" value="1"/>
</dbReference>
<feature type="compositionally biased region" description="Pro residues" evidence="2">
    <location>
        <begin position="397"/>
        <end position="406"/>
    </location>
</feature>
<accession>A0ABV7V224</accession>
<comment type="caution">
    <text evidence="4">The sequence shown here is derived from an EMBL/GenBank/DDBJ whole genome shotgun (WGS) entry which is preliminary data.</text>
</comment>
<evidence type="ECO:0000313" key="5">
    <source>
        <dbReference type="Proteomes" id="UP001595683"/>
    </source>
</evidence>
<dbReference type="Pfam" id="PF00015">
    <property type="entry name" value="MCPsignal"/>
    <property type="match status" value="1"/>
</dbReference>
<dbReference type="EMBL" id="JBHRYE010000012">
    <property type="protein sequence ID" value="MFC3671426.1"/>
    <property type="molecule type" value="Genomic_DNA"/>
</dbReference>